<keyword evidence="3" id="KW-1185">Reference proteome</keyword>
<evidence type="ECO:0000313" key="2">
    <source>
        <dbReference type="EMBL" id="CBJ91786.1"/>
    </source>
</evidence>
<sequence length="40" mass="4530">MPDLTLSNEAGNKKISELFTLLFNSFISSMVVYVFIYIAI</sequence>
<dbReference type="AlphaFoldDB" id="D3VB11"/>
<keyword evidence="1" id="KW-0812">Transmembrane</keyword>
<dbReference type="STRING" id="406817.XNC1_3755"/>
<evidence type="ECO:0000256" key="1">
    <source>
        <dbReference type="SAM" id="Phobius"/>
    </source>
</evidence>
<dbReference type="HOGENOM" id="CLU_3298833_0_0_6"/>
<keyword evidence="1" id="KW-0472">Membrane</keyword>
<dbReference type="KEGG" id="xne:XNC1_3755"/>
<dbReference type="EMBL" id="FN667742">
    <property type="protein sequence ID" value="CBJ91786.1"/>
    <property type="molecule type" value="Genomic_DNA"/>
</dbReference>
<protein>
    <submittedName>
        <fullName evidence="2">Uncharacterized protein</fullName>
    </submittedName>
</protein>
<keyword evidence="1" id="KW-1133">Transmembrane helix</keyword>
<gene>
    <name evidence="2" type="ordered locus">XNC1_3755</name>
</gene>
<dbReference type="Proteomes" id="UP000008075">
    <property type="component" value="Chromosome"/>
</dbReference>
<evidence type="ECO:0000313" key="3">
    <source>
        <dbReference type="Proteomes" id="UP000008075"/>
    </source>
</evidence>
<feature type="transmembrane region" description="Helical" evidence="1">
    <location>
        <begin position="20"/>
        <end position="39"/>
    </location>
</feature>
<accession>D3VB11</accession>
<organism evidence="2 3">
    <name type="scientific">Xenorhabdus nematophila (strain ATCC 19061 / DSM 3370 / CCUG 14189 / LMG 1036 / NCIMB 9965 / AN6)</name>
    <dbReference type="NCBI Taxonomy" id="406817"/>
    <lineage>
        <taxon>Bacteria</taxon>
        <taxon>Pseudomonadati</taxon>
        <taxon>Pseudomonadota</taxon>
        <taxon>Gammaproteobacteria</taxon>
        <taxon>Enterobacterales</taxon>
        <taxon>Morganellaceae</taxon>
        <taxon>Xenorhabdus</taxon>
    </lineage>
</organism>
<proteinExistence type="predicted"/>
<reference evidence="2 3" key="1">
    <citation type="journal article" date="2011" name="PLoS ONE">
        <title>The entomopathogenic bacterial endosymbionts xenorhabdus and photorhabdus: convergent lifestyles from divergent genomes.</title>
        <authorList>
            <person name="Chaston J.M."/>
            <person name="Suen G."/>
            <person name="Tucker S.L."/>
            <person name="Andersen A.W."/>
            <person name="Bhasin A."/>
            <person name="Bode E."/>
            <person name="Bode H.B."/>
            <person name="Brachmann A.O."/>
            <person name="Cowles C.E."/>
            <person name="Cowles K.N."/>
            <person name="Darby C."/>
            <person name="de Leon L."/>
            <person name="Drace K."/>
            <person name="Du Z."/>
            <person name="Givaudan A."/>
            <person name="Herbert Tran E.E."/>
            <person name="Jewell K.A."/>
            <person name="Knack J.J."/>
            <person name="Krasomil-Osterfeld K.C."/>
            <person name="Kukor R."/>
            <person name="Lanois A."/>
            <person name="Latreille P."/>
            <person name="Leimgruber N.K."/>
            <person name="Lipke C.M."/>
            <person name="Liu R."/>
            <person name="Lu X."/>
            <person name="Martens E.C."/>
            <person name="Marri P.R."/>
            <person name="Medigue C."/>
            <person name="Menard M.L."/>
            <person name="Miller N.M."/>
            <person name="Morales-Soto N."/>
            <person name="Norton S."/>
            <person name="Ogier J.C."/>
            <person name="Orchard S.S."/>
            <person name="Park D."/>
            <person name="Park Y."/>
            <person name="Qurollo B.A."/>
            <person name="Sugar D.R."/>
            <person name="Richards G.R."/>
            <person name="Rouy Z."/>
            <person name="Slominski B."/>
            <person name="Slominski K."/>
            <person name="Snyder H."/>
            <person name="Tjaden B.C."/>
            <person name="van der Hoeven R."/>
            <person name="Welch R.D."/>
            <person name="Wheeler C."/>
            <person name="Xiang B."/>
            <person name="Barbazuk B."/>
            <person name="Gaudriault S."/>
            <person name="Goodner B."/>
            <person name="Slater S.C."/>
            <person name="Forst S."/>
            <person name="Goldman B.S."/>
            <person name="Goodrich-Blair H."/>
        </authorList>
    </citation>
    <scope>NUCLEOTIDE SEQUENCE [LARGE SCALE GENOMIC DNA]</scope>
    <source>
        <strain evidence="3">ATCC 19061 / DSM 3370 / CCUG 14189 / LMG 1036 / NCIMB 9965 / AN6</strain>
    </source>
</reference>
<name>D3VB11_XENNA</name>